<evidence type="ECO:0000313" key="2">
    <source>
        <dbReference type="Proteomes" id="UP000325296"/>
    </source>
</evidence>
<protein>
    <submittedName>
        <fullName evidence="1">DUF4238 domain-containing protein</fullName>
    </submittedName>
</protein>
<reference evidence="1 2" key="1">
    <citation type="submission" date="2019-09" db="EMBL/GenBank/DDBJ databases">
        <title>Draft genome sequence of Pseudomonas brenneri CCUG 51514(T).</title>
        <authorList>
            <person name="Tunovic T."/>
            <person name="Pineiro-Iglesias B."/>
            <person name="Unosson C."/>
            <person name="Inganas E."/>
            <person name="Ohlen M."/>
            <person name="Cardew S."/>
            <person name="Jensie-Markopoulos S."/>
            <person name="Salva-Serra F."/>
            <person name="Jaen-Luchoro D."/>
            <person name="Svensson-Stadler L."/>
            <person name="Chun J."/>
            <person name="Moore E."/>
        </authorList>
    </citation>
    <scope>NUCLEOTIDE SEQUENCE [LARGE SCALE GENOMIC DNA]</scope>
    <source>
        <strain evidence="1 2">CCUG 51514</strain>
    </source>
</reference>
<organism evidence="1 2">
    <name type="scientific">Pseudomonas brenneri</name>
    <dbReference type="NCBI Taxonomy" id="129817"/>
    <lineage>
        <taxon>Bacteria</taxon>
        <taxon>Pseudomonadati</taxon>
        <taxon>Pseudomonadota</taxon>
        <taxon>Gammaproteobacteria</taxon>
        <taxon>Pseudomonadales</taxon>
        <taxon>Pseudomonadaceae</taxon>
        <taxon>Pseudomonas</taxon>
    </lineage>
</organism>
<accession>A0A5B2V2R1</accession>
<dbReference type="Pfam" id="PF14022">
    <property type="entry name" value="DUF4238"/>
    <property type="match status" value="1"/>
</dbReference>
<dbReference type="AlphaFoldDB" id="A0A5B2V2R1"/>
<sequence length="99" mass="11380">MQLTVRQHYVPRVYLRAWADSNGNLTVDVKAGGKRIHPQSEAICLEKYYYEGPANPPTNELKKFVNLKERLDNCATFLRSCRATLSQGRTLWLGLWQAI</sequence>
<name>A0A5B2V2R1_9PSED</name>
<comment type="caution">
    <text evidence="1">The sequence shown here is derived from an EMBL/GenBank/DDBJ whole genome shotgun (WGS) entry which is preliminary data.</text>
</comment>
<proteinExistence type="predicted"/>
<dbReference type="RefSeq" id="WP_090292530.1">
    <property type="nucleotide sequence ID" value="NZ_BMNU01000003.1"/>
</dbReference>
<dbReference type="OrthoDB" id="7864018at2"/>
<dbReference type="Proteomes" id="UP000325296">
    <property type="component" value="Unassembled WGS sequence"/>
</dbReference>
<evidence type="ECO:0000313" key="1">
    <source>
        <dbReference type="EMBL" id="KAA2232479.1"/>
    </source>
</evidence>
<gene>
    <name evidence="1" type="ORF">F1720_02720</name>
</gene>
<dbReference type="InterPro" id="IPR025332">
    <property type="entry name" value="DUF4238"/>
</dbReference>
<dbReference type="EMBL" id="VUOL01000002">
    <property type="protein sequence ID" value="KAA2232479.1"/>
    <property type="molecule type" value="Genomic_DNA"/>
</dbReference>